<evidence type="ECO:0000259" key="4">
    <source>
        <dbReference type="PROSITE" id="PS51096"/>
    </source>
</evidence>
<dbReference type="SUPFAM" id="SSF63520">
    <property type="entry name" value="PTS-regulatory domain, PRD"/>
    <property type="match status" value="1"/>
</dbReference>
<dbReference type="SUPFAM" id="SSF52540">
    <property type="entry name" value="P-loop containing nucleoside triphosphate hydrolases"/>
    <property type="match status" value="1"/>
</dbReference>
<accession>A0A0R2FTF2</accession>
<dbReference type="InterPro" id="IPR036662">
    <property type="entry name" value="PTS_EIIA_man-typ_sf"/>
</dbReference>
<keyword evidence="1" id="KW-0808">Transferase</keyword>
<dbReference type="AlphaFoldDB" id="A0A0R2FTF2"/>
<dbReference type="GO" id="GO:0016740">
    <property type="term" value="F:transferase activity"/>
    <property type="evidence" value="ECO:0007669"/>
    <property type="project" value="UniProtKB-KW"/>
</dbReference>
<dbReference type="Pfam" id="PF00874">
    <property type="entry name" value="PRD"/>
    <property type="match status" value="1"/>
</dbReference>
<comment type="caution">
    <text evidence="6">The sequence shown here is derived from an EMBL/GenBank/DDBJ whole genome shotgun (WGS) entry which is preliminary data.</text>
</comment>
<evidence type="ECO:0000256" key="2">
    <source>
        <dbReference type="ARBA" id="ARBA00022741"/>
    </source>
</evidence>
<dbReference type="Proteomes" id="UP000051645">
    <property type="component" value="Unassembled WGS sequence"/>
</dbReference>
<dbReference type="GO" id="GO:0005524">
    <property type="term" value="F:ATP binding"/>
    <property type="evidence" value="ECO:0007669"/>
    <property type="project" value="UniProtKB-KW"/>
</dbReference>
<dbReference type="Proteomes" id="UP000051751">
    <property type="component" value="Unassembled WGS sequence"/>
</dbReference>
<dbReference type="STRING" id="81857.IV38_GL001845"/>
<evidence type="ECO:0000259" key="5">
    <source>
        <dbReference type="PROSITE" id="PS51372"/>
    </source>
</evidence>
<proteinExistence type="predicted"/>
<dbReference type="InterPro" id="IPR002078">
    <property type="entry name" value="Sigma_54_int"/>
</dbReference>
<dbReference type="Gene3D" id="1.10.1790.10">
    <property type="entry name" value="PRD domain"/>
    <property type="match status" value="1"/>
</dbReference>
<dbReference type="EMBL" id="JQAT01000005">
    <property type="protein sequence ID" value="KRN28004.1"/>
    <property type="molecule type" value="Genomic_DNA"/>
</dbReference>
<dbReference type="GO" id="GO:0009401">
    <property type="term" value="P:phosphoenolpyruvate-dependent sugar phosphotransferase system"/>
    <property type="evidence" value="ECO:0007669"/>
    <property type="project" value="InterPro"/>
</dbReference>
<dbReference type="Gene3D" id="3.40.50.300">
    <property type="entry name" value="P-loop containing nucleotide triphosphate hydrolases"/>
    <property type="match status" value="1"/>
</dbReference>
<dbReference type="Gene3D" id="3.40.50.510">
    <property type="entry name" value="Phosphotransferase system, mannose-type IIA component"/>
    <property type="match status" value="1"/>
</dbReference>
<dbReference type="EMBL" id="JQAZ01000006">
    <property type="protein sequence ID" value="KRN30525.1"/>
    <property type="molecule type" value="Genomic_DNA"/>
</dbReference>
<dbReference type="SUPFAM" id="SSF53062">
    <property type="entry name" value="PTS system fructose IIA component-like"/>
    <property type="match status" value="1"/>
</dbReference>
<sequence>MKAIEKLYITIAQHFPDERVTTTQIANVAGLTRGVTSSYLSQLAKEGKLLKTGGRPVYWQIKRERSAFDDLIGVNGSLSTNIQKAITAIVYPTNGLPIFLTGPAGSGKLPFSRAIFHEAIRRKVIHKTAFFEIIDYANYKNHFDDFMADLRTKIVHSSEKDNTDDGYLYISNLQMLQSSDQQYLFSHASQQKNTNTRLIYSSTTKIFAAAQGWFKSAAIKITLSDFANRPLNERISLVARYLQQQADQINKKILITPNKLIALANFTHPNNITELSNHIQLLCAKAYARTPENSQLVIGTASDNAISIFPKQHTLQTNIKALTASVLQLGPTIDNLYKKLADSLLRGESITEQDFLVTKVLNQMSTIASDKLVALSSQSIQKACQSIITKRYGVVFPSKSDPFWHNIARAFLFAGTCSDNLSDTKVTHQFQVTAKRRYPRSYYLYKKFLMQFMPQKAQNAYYYLPFFLLFVKCEKKIDSVNYNAILLAHGENTASSIQKVVNSLCGNYFFEAFDMPIDITLSEINIYVQHYLSQQDPSAKGNIVLFDMGSLRQMFSEIKKVSNQELIVVNNMTTAMALDIGLRIQRNDTFQSIAEAGENFGASTNAQYYEGLSNQRNIIVSCMSGVGLSEELKKLLDDNLSPSLEVITLDYKKLHTLLTNNDRKFFANTQLILTTTNVSDDISIDIGIDIVNVYNVFDKASSLRLQTVLLQAGESQESINKLIDQLIRFLSIEGIRGRLQILNPDIVIQESQDIVAHYENFYNVKFESKLKLNLYMHLSLMFERMMTSNHSNISDMQQSTLPRQEQDFFSLSSGIFQPVEQKFNIKVEDYEIDLLYQLLKDYIF</sequence>
<name>A0A0R2FTF2_9LACO</name>
<dbReference type="PROSITE" id="PS51372">
    <property type="entry name" value="PRD_2"/>
    <property type="match status" value="1"/>
</dbReference>
<organism evidence="6 9">
    <name type="scientific">Lactobacillus selangorensis</name>
    <dbReference type="NCBI Taxonomy" id="81857"/>
    <lineage>
        <taxon>Bacteria</taxon>
        <taxon>Bacillati</taxon>
        <taxon>Bacillota</taxon>
        <taxon>Bacilli</taxon>
        <taxon>Lactobacillales</taxon>
        <taxon>Lactobacillaceae</taxon>
        <taxon>Lactobacillus</taxon>
    </lineage>
</organism>
<evidence type="ECO:0000313" key="7">
    <source>
        <dbReference type="EMBL" id="KRN30525.1"/>
    </source>
</evidence>
<dbReference type="InterPro" id="IPR027417">
    <property type="entry name" value="P-loop_NTPase"/>
</dbReference>
<dbReference type="Pfam" id="PF14532">
    <property type="entry name" value="Sigma54_activ_2"/>
    <property type="match status" value="1"/>
</dbReference>
<dbReference type="PROSITE" id="PS51096">
    <property type="entry name" value="PTS_EIIA_TYPE_4"/>
    <property type="match status" value="1"/>
</dbReference>
<dbReference type="SUPFAM" id="SSF46785">
    <property type="entry name" value="Winged helix' DNA-binding domain"/>
    <property type="match status" value="1"/>
</dbReference>
<dbReference type="PANTHER" id="PTHR32071:SF38">
    <property type="entry name" value="PSP OPERON TRANSCRIPTIONAL ACTIVATOR"/>
    <property type="match status" value="1"/>
</dbReference>
<dbReference type="InterPro" id="IPR004701">
    <property type="entry name" value="PTS_EIIA_man-typ"/>
</dbReference>
<dbReference type="GO" id="GO:0006355">
    <property type="term" value="P:regulation of DNA-templated transcription"/>
    <property type="evidence" value="ECO:0007669"/>
    <property type="project" value="InterPro"/>
</dbReference>
<evidence type="ECO:0000256" key="3">
    <source>
        <dbReference type="ARBA" id="ARBA00022840"/>
    </source>
</evidence>
<protein>
    <submittedName>
        <fullName evidence="6">Transcriptional activator</fullName>
    </submittedName>
</protein>
<dbReference type="OrthoDB" id="9771372at2"/>
<gene>
    <name evidence="6" type="ORF">IV38_GL001845</name>
    <name evidence="7" type="ORF">IV40_GL001710</name>
</gene>
<feature type="domain" description="PRD" evidence="5">
    <location>
        <begin position="742"/>
        <end position="844"/>
    </location>
</feature>
<dbReference type="GO" id="GO:0016020">
    <property type="term" value="C:membrane"/>
    <property type="evidence" value="ECO:0007669"/>
    <property type="project" value="InterPro"/>
</dbReference>
<evidence type="ECO:0000313" key="8">
    <source>
        <dbReference type="Proteomes" id="UP000051645"/>
    </source>
</evidence>
<evidence type="ECO:0000313" key="6">
    <source>
        <dbReference type="EMBL" id="KRN28004.1"/>
    </source>
</evidence>
<keyword evidence="3" id="KW-0067">ATP-binding</keyword>
<keyword evidence="8" id="KW-1185">Reference proteome</keyword>
<dbReference type="InterPro" id="IPR036634">
    <property type="entry name" value="PRD_sf"/>
</dbReference>
<evidence type="ECO:0000256" key="1">
    <source>
        <dbReference type="ARBA" id="ARBA00022679"/>
    </source>
</evidence>
<keyword evidence="2" id="KW-0547">Nucleotide-binding</keyword>
<reference evidence="8 9" key="1">
    <citation type="journal article" date="2015" name="Genome Announc.">
        <title>Expanding the biotechnology potential of lactobacilli through comparative genomics of 213 strains and associated genera.</title>
        <authorList>
            <person name="Sun Z."/>
            <person name="Harris H.M."/>
            <person name="McCann A."/>
            <person name="Guo C."/>
            <person name="Argimon S."/>
            <person name="Zhang W."/>
            <person name="Yang X."/>
            <person name="Jeffery I.B."/>
            <person name="Cooney J.C."/>
            <person name="Kagawa T.F."/>
            <person name="Liu W."/>
            <person name="Song Y."/>
            <person name="Salvetti E."/>
            <person name="Wrobel A."/>
            <person name="Rasinkangas P."/>
            <person name="Parkhill J."/>
            <person name="Rea M.C."/>
            <person name="O'Sullivan O."/>
            <person name="Ritari J."/>
            <person name="Douillard F.P."/>
            <person name="Paul Ross R."/>
            <person name="Yang R."/>
            <person name="Briner A.E."/>
            <person name="Felis G.E."/>
            <person name="de Vos W.M."/>
            <person name="Barrangou R."/>
            <person name="Klaenhammer T.R."/>
            <person name="Caufield P.W."/>
            <person name="Cui Y."/>
            <person name="Zhang H."/>
            <person name="O'Toole P.W."/>
        </authorList>
    </citation>
    <scope>NUCLEOTIDE SEQUENCE [LARGE SCALE GENOMIC DNA]</scope>
    <source>
        <strain evidence="6 9">ATCC BAA-66</strain>
        <strain evidence="7 8">DSM 13344</strain>
    </source>
</reference>
<dbReference type="InterPro" id="IPR036388">
    <property type="entry name" value="WH-like_DNA-bd_sf"/>
</dbReference>
<dbReference type="Gene3D" id="1.10.10.10">
    <property type="entry name" value="Winged helix-like DNA-binding domain superfamily/Winged helix DNA-binding domain"/>
    <property type="match status" value="1"/>
</dbReference>
<dbReference type="PANTHER" id="PTHR32071">
    <property type="entry name" value="TRANSCRIPTIONAL REGULATORY PROTEIN"/>
    <property type="match status" value="1"/>
</dbReference>
<feature type="domain" description="PTS EIIA type-4" evidence="4">
    <location>
        <begin position="481"/>
        <end position="612"/>
    </location>
</feature>
<evidence type="ECO:0000313" key="9">
    <source>
        <dbReference type="Proteomes" id="UP000051751"/>
    </source>
</evidence>
<dbReference type="RefSeq" id="WP_057770364.1">
    <property type="nucleotide sequence ID" value="NZ_JQAT01000005.1"/>
</dbReference>
<dbReference type="InterPro" id="IPR011608">
    <property type="entry name" value="PRD"/>
</dbReference>
<dbReference type="PATRIC" id="fig|81857.3.peg.1862"/>
<dbReference type="InterPro" id="IPR036390">
    <property type="entry name" value="WH_DNA-bd_sf"/>
</dbReference>